<dbReference type="Gene3D" id="3.40.109.10">
    <property type="entry name" value="NADH Oxidase"/>
    <property type="match status" value="1"/>
</dbReference>
<dbReference type="PANTHER" id="PTHR43745">
    <property type="entry name" value="NITROREDUCTASE MJ1384-RELATED"/>
    <property type="match status" value="1"/>
</dbReference>
<dbReference type="InterPro" id="IPR052544">
    <property type="entry name" value="Bacteriocin_Proc_Enz"/>
</dbReference>
<proteinExistence type="predicted"/>
<dbReference type="EMBL" id="DTBP01000027">
    <property type="protein sequence ID" value="HGQ74226.1"/>
    <property type="molecule type" value="Genomic_DNA"/>
</dbReference>
<feature type="domain" description="Nitroreductase" evidence="1">
    <location>
        <begin position="25"/>
        <end position="206"/>
    </location>
</feature>
<dbReference type="SUPFAM" id="SSF55469">
    <property type="entry name" value="FMN-dependent nitroreductase-like"/>
    <property type="match status" value="1"/>
</dbReference>
<dbReference type="AlphaFoldDB" id="A0A7C4JLP0"/>
<comment type="caution">
    <text evidence="2">The sequence shown here is derived from an EMBL/GenBank/DDBJ whole genome shotgun (WGS) entry which is preliminary data.</text>
</comment>
<evidence type="ECO:0000313" key="2">
    <source>
        <dbReference type="EMBL" id="HGQ74226.1"/>
    </source>
</evidence>
<dbReference type="Pfam" id="PF00881">
    <property type="entry name" value="Nitroreductase"/>
    <property type="match status" value="1"/>
</dbReference>
<dbReference type="InterPro" id="IPR000415">
    <property type="entry name" value="Nitroreductase-like"/>
</dbReference>
<dbReference type="CDD" id="cd02142">
    <property type="entry name" value="McbC_SagB-like_oxidoreductase"/>
    <property type="match status" value="1"/>
</dbReference>
<evidence type="ECO:0000259" key="1">
    <source>
        <dbReference type="Pfam" id="PF00881"/>
    </source>
</evidence>
<gene>
    <name evidence="2" type="ORF">ENU20_04025</name>
</gene>
<sequence length="229" mass="26057">MLVLDITLPLPIIRRDIASVEEALLRRRSIRDFVNQPISIHELSQILWSCYGLSSKSRGFKTTPSAGATYPLDIYVVIRENCIKMNDEEFIEAGVYKYDPSRHDLKLVRKGDYSRELMNACLGQKWVGDACFNIVLVAVFERTTRYYGSRGERYVWIEVGHAAQNVYLESVALGLGCVAIGAYYDDKVAEIIDLLEGVPAYILSIGVPRRRIETRLEDIHDIIKKNRGL</sequence>
<dbReference type="NCBIfam" id="TIGR03605">
    <property type="entry name" value="antibiot_sagB"/>
    <property type="match status" value="1"/>
</dbReference>
<dbReference type="PANTHER" id="PTHR43745:SF2">
    <property type="entry name" value="NITROREDUCTASE MJ1384-RELATED"/>
    <property type="match status" value="1"/>
</dbReference>
<name>A0A7C4JLP0_STAMA</name>
<dbReference type="InterPro" id="IPR020051">
    <property type="entry name" value="SagB-type_dehydrogenase"/>
</dbReference>
<protein>
    <submittedName>
        <fullName evidence="2">SagB/ThcOx family dehydrogenase</fullName>
    </submittedName>
</protein>
<organism evidence="2">
    <name type="scientific">Staphylothermus marinus</name>
    <dbReference type="NCBI Taxonomy" id="2280"/>
    <lineage>
        <taxon>Archaea</taxon>
        <taxon>Thermoproteota</taxon>
        <taxon>Thermoprotei</taxon>
        <taxon>Desulfurococcales</taxon>
        <taxon>Desulfurococcaceae</taxon>
        <taxon>Staphylothermus</taxon>
    </lineage>
</organism>
<dbReference type="InterPro" id="IPR029479">
    <property type="entry name" value="Nitroreductase"/>
</dbReference>
<reference evidence="2" key="1">
    <citation type="journal article" date="2020" name="mSystems">
        <title>Genome- and Community-Level Interaction Insights into Carbon Utilization and Element Cycling Functions of Hydrothermarchaeota in Hydrothermal Sediment.</title>
        <authorList>
            <person name="Zhou Z."/>
            <person name="Liu Y."/>
            <person name="Xu W."/>
            <person name="Pan J."/>
            <person name="Luo Z.H."/>
            <person name="Li M."/>
        </authorList>
    </citation>
    <scope>NUCLEOTIDE SEQUENCE [LARGE SCALE GENOMIC DNA]</scope>
    <source>
        <strain evidence="2">SpSt-648</strain>
    </source>
</reference>
<accession>A0A7C4JLP0</accession>
<dbReference type="GO" id="GO:0016491">
    <property type="term" value="F:oxidoreductase activity"/>
    <property type="evidence" value="ECO:0007669"/>
    <property type="project" value="InterPro"/>
</dbReference>